<reference evidence="1 2" key="1">
    <citation type="submission" date="2020-01" db="EMBL/GenBank/DDBJ databases">
        <authorList>
            <person name="Gupta K D."/>
        </authorList>
    </citation>
    <scope>NUCLEOTIDE SEQUENCE [LARGE SCALE GENOMIC DNA]</scope>
</reference>
<name>A0A8S0XW78_CYCAE</name>
<dbReference type="EMBL" id="CACVBS010000057">
    <property type="protein sequence ID" value="CAA7266821.1"/>
    <property type="molecule type" value="Genomic_DNA"/>
</dbReference>
<evidence type="ECO:0000313" key="2">
    <source>
        <dbReference type="Proteomes" id="UP000467700"/>
    </source>
</evidence>
<protein>
    <submittedName>
        <fullName evidence="1">Uncharacterized protein</fullName>
    </submittedName>
</protein>
<accession>A0A8S0XW78</accession>
<organism evidence="1 2">
    <name type="scientific">Cyclocybe aegerita</name>
    <name type="common">Black poplar mushroom</name>
    <name type="synonym">Agrocybe aegerita</name>
    <dbReference type="NCBI Taxonomy" id="1973307"/>
    <lineage>
        <taxon>Eukaryota</taxon>
        <taxon>Fungi</taxon>
        <taxon>Dikarya</taxon>
        <taxon>Basidiomycota</taxon>
        <taxon>Agaricomycotina</taxon>
        <taxon>Agaricomycetes</taxon>
        <taxon>Agaricomycetidae</taxon>
        <taxon>Agaricales</taxon>
        <taxon>Agaricineae</taxon>
        <taxon>Bolbitiaceae</taxon>
        <taxon>Cyclocybe</taxon>
    </lineage>
</organism>
<proteinExistence type="predicted"/>
<gene>
    <name evidence="1" type="ORF">AAE3_LOCUS9081</name>
</gene>
<comment type="caution">
    <text evidence="1">The sequence shown here is derived from an EMBL/GenBank/DDBJ whole genome shotgun (WGS) entry which is preliminary data.</text>
</comment>
<dbReference type="Proteomes" id="UP000467700">
    <property type="component" value="Unassembled WGS sequence"/>
</dbReference>
<dbReference type="OrthoDB" id="10410231at2759"/>
<sequence length="247" mass="27936">MFTIHRARPYFQLFPAPKPEEDYPQAVDPEELEDYARKLFQFSGYQSDVSEDHVDIINSPYNELDVDLSGNWNEDKLSATFFSGGDLEGGEYDYPSGVDDHREPYTPCSRGSDEFNRGAFSGSSLEIWDKEPEGGWQGAFSPRVRPTNARYFDADELYEWIPNSNCSVEVRSDAGGDDVQSFRRRPSLCAEEDARVSETGERVRRGSREGTDLAELFSPRFVFSGTLSPPVESRYGGGHSVFPTFWT</sequence>
<dbReference type="AlphaFoldDB" id="A0A8S0XW78"/>
<evidence type="ECO:0000313" key="1">
    <source>
        <dbReference type="EMBL" id="CAA7266821.1"/>
    </source>
</evidence>
<keyword evidence="2" id="KW-1185">Reference proteome</keyword>